<evidence type="ECO:0000313" key="2">
    <source>
        <dbReference type="Proteomes" id="UP000561011"/>
    </source>
</evidence>
<accession>A0A853EV70</accession>
<name>A0A853EV70_9MICO</name>
<reference evidence="1 2" key="1">
    <citation type="submission" date="2020-07" db="EMBL/GenBank/DDBJ databases">
        <title>MOT database genomes.</title>
        <authorList>
            <person name="Joseph S."/>
            <person name="Aduse-Opoku J."/>
            <person name="Hashim A."/>
            <person name="Wade W."/>
            <person name="Curtis M."/>
        </authorList>
    </citation>
    <scope>NUCLEOTIDE SEQUENCE [LARGE SCALE GENOMIC DNA]</scope>
    <source>
        <strain evidence="1 2">DSM 100099</strain>
    </source>
</reference>
<keyword evidence="2" id="KW-1185">Reference proteome</keyword>
<dbReference type="Pfam" id="PF08310">
    <property type="entry name" value="LGFP"/>
    <property type="match status" value="5"/>
</dbReference>
<organism evidence="1 2">
    <name type="scientific">Sanguibacter inulinus</name>
    <dbReference type="NCBI Taxonomy" id="60922"/>
    <lineage>
        <taxon>Bacteria</taxon>
        <taxon>Bacillati</taxon>
        <taxon>Actinomycetota</taxon>
        <taxon>Actinomycetes</taxon>
        <taxon>Micrococcales</taxon>
        <taxon>Sanguibacteraceae</taxon>
        <taxon>Sanguibacter</taxon>
    </lineage>
</organism>
<dbReference type="EMBL" id="JACBYE010000034">
    <property type="protein sequence ID" value="NYS94449.1"/>
    <property type="molecule type" value="Genomic_DNA"/>
</dbReference>
<evidence type="ECO:0008006" key="3">
    <source>
        <dbReference type="Google" id="ProtNLM"/>
    </source>
</evidence>
<sequence>MSTASTSRRAPAAFVLVLLAALLAQLLPGVQAPAEAAAFRPGMIMSDGVFNNSASMSANDVQTFLNQKGASCVASAAGIPCLKDFRQSTPTRAATPRCATYSGAANESAATIIQRIGTACGINPQVLLVLLQKEQSLVTASGAALTPRKYQIATGFGCPDGAPCDDTYYGFFNQVYNAASQFRRYAQNPYGYAHVAGRTQAVRLHPNAACGSATVYIENQATASLYNYTPYTPNGALLAGRPDGCSSYGNFNFAKFFTDWFGSTQYETFGGIGALYAANKALLGSPTSNEVPGLVRGGALQRFTNGTIYWTPAARAFIVRGGIATGWGLTGWEGGVLGYPASAEKTLTRLKGSVQTFEGGYMYWSPVGGAQPVRGAIASRWAALGWESSWLGYPVTAQRGLRDGGLVQSFEAGHMYWSRVGGAQTLSIPFATRWASLGWESGPLGYPITSERAISRGAVQSFEGGSLYKTPANGIQPVRGGIMTWWAARGWEAGSFGYPTTGERTGLRAGGAVQNFERGAVYWTPMYGAKGVNGAILTAWGAGGWENGRLGYATSEPTVSGTTTTQAFEGGRITHDGRTGKTNITYR</sequence>
<dbReference type="RefSeq" id="WP_179913841.1">
    <property type="nucleotide sequence ID" value="NZ_JACBYE010000034.1"/>
</dbReference>
<dbReference type="AlphaFoldDB" id="A0A853EV70"/>
<dbReference type="InterPro" id="IPR013207">
    <property type="entry name" value="LGFP"/>
</dbReference>
<comment type="caution">
    <text evidence="1">The sequence shown here is derived from an EMBL/GenBank/DDBJ whole genome shotgun (WGS) entry which is preliminary data.</text>
</comment>
<proteinExistence type="predicted"/>
<evidence type="ECO:0000313" key="1">
    <source>
        <dbReference type="EMBL" id="NYS94449.1"/>
    </source>
</evidence>
<dbReference type="Proteomes" id="UP000561011">
    <property type="component" value="Unassembled WGS sequence"/>
</dbReference>
<protein>
    <recommendedName>
        <fullName evidence="3">LGFP repeat-containing protein</fullName>
    </recommendedName>
</protein>
<gene>
    <name evidence="1" type="ORF">HZZ10_13090</name>
</gene>